<dbReference type="EMBL" id="AC092172">
    <property type="protein sequence ID" value="AAM18151.1"/>
    <property type="molecule type" value="Genomic_DNA"/>
</dbReference>
<accession>Q7G7E0</accession>
<proteinExistence type="predicted"/>
<reference evidence="3" key="2">
    <citation type="journal article" date="2005" name="Nature">
        <title>The map-based sequence of the rice genome.</title>
        <authorList>
            <consortium name="International rice genome sequencing project (IRGSP)"/>
            <person name="Matsumoto T."/>
            <person name="Wu J."/>
            <person name="Kanamori H."/>
            <person name="Katayose Y."/>
            <person name="Fujisawa M."/>
            <person name="Namiki N."/>
            <person name="Mizuno H."/>
            <person name="Yamamoto K."/>
            <person name="Antonio B.A."/>
            <person name="Baba T."/>
            <person name="Sakata K."/>
            <person name="Nagamura Y."/>
            <person name="Aoki H."/>
            <person name="Arikawa K."/>
            <person name="Arita K."/>
            <person name="Bito T."/>
            <person name="Chiden Y."/>
            <person name="Fujitsuka N."/>
            <person name="Fukunaka R."/>
            <person name="Hamada M."/>
            <person name="Harada C."/>
            <person name="Hayashi A."/>
            <person name="Hijishita S."/>
            <person name="Honda M."/>
            <person name="Hosokawa S."/>
            <person name="Ichikawa Y."/>
            <person name="Idonuma A."/>
            <person name="Iijima M."/>
            <person name="Ikeda M."/>
            <person name="Ikeno M."/>
            <person name="Ito K."/>
            <person name="Ito S."/>
            <person name="Ito T."/>
            <person name="Ito Y."/>
            <person name="Ito Y."/>
            <person name="Iwabuchi A."/>
            <person name="Kamiya K."/>
            <person name="Karasawa W."/>
            <person name="Kurita K."/>
            <person name="Katagiri S."/>
            <person name="Kikuta A."/>
            <person name="Kobayashi H."/>
            <person name="Kobayashi N."/>
            <person name="Machita K."/>
            <person name="Maehara T."/>
            <person name="Masukawa M."/>
            <person name="Mizubayashi T."/>
            <person name="Mukai Y."/>
            <person name="Nagasaki H."/>
            <person name="Nagata Y."/>
            <person name="Naito S."/>
            <person name="Nakashima M."/>
            <person name="Nakama Y."/>
            <person name="Nakamichi Y."/>
            <person name="Nakamura M."/>
            <person name="Meguro A."/>
            <person name="Negishi M."/>
            <person name="Ohta I."/>
            <person name="Ohta T."/>
            <person name="Okamoto M."/>
            <person name="Ono N."/>
            <person name="Saji S."/>
            <person name="Sakaguchi M."/>
            <person name="Sakai K."/>
            <person name="Shibata M."/>
            <person name="Shimokawa T."/>
            <person name="Song J."/>
            <person name="Takazaki Y."/>
            <person name="Terasawa K."/>
            <person name="Tsugane M."/>
            <person name="Tsuji K."/>
            <person name="Ueda S."/>
            <person name="Waki K."/>
            <person name="Yamagata H."/>
            <person name="Yamamoto M."/>
            <person name="Yamamoto S."/>
            <person name="Yamane H."/>
            <person name="Yoshiki S."/>
            <person name="Yoshihara R."/>
            <person name="Yukawa K."/>
            <person name="Zhong H."/>
            <person name="Yano M."/>
            <person name="Yuan Q."/>
            <person name="Ouyang S."/>
            <person name="Liu J."/>
            <person name="Jones K.M."/>
            <person name="Gansberger K."/>
            <person name="Moffat K."/>
            <person name="Hill J."/>
            <person name="Bera J."/>
            <person name="Fadrosh D."/>
            <person name="Jin S."/>
            <person name="Johri S."/>
            <person name="Kim M."/>
            <person name="Overton L."/>
            <person name="Reardon M."/>
            <person name="Tsitrin T."/>
            <person name="Vuong H."/>
            <person name="Weaver B."/>
            <person name="Ciecko A."/>
            <person name="Tallon L."/>
            <person name="Jackson J."/>
            <person name="Pai G."/>
            <person name="Aken S.V."/>
            <person name="Utterback T."/>
            <person name="Reidmuller S."/>
            <person name="Feldblyum T."/>
            <person name="Hsiao J."/>
            <person name="Zismann V."/>
            <person name="Iobst S."/>
            <person name="de Vazeille A.R."/>
            <person name="Buell C.R."/>
            <person name="Ying K."/>
            <person name="Li Y."/>
            <person name="Lu T."/>
            <person name="Huang Y."/>
            <person name="Zhao Q."/>
            <person name="Feng Q."/>
            <person name="Zhang L."/>
            <person name="Zhu J."/>
            <person name="Weng Q."/>
            <person name="Mu J."/>
            <person name="Lu Y."/>
            <person name="Fan D."/>
            <person name="Liu Y."/>
            <person name="Guan J."/>
            <person name="Zhang Y."/>
            <person name="Yu S."/>
            <person name="Liu X."/>
            <person name="Zhang Y."/>
            <person name="Hong G."/>
            <person name="Han B."/>
            <person name="Choisne N."/>
            <person name="Demange N."/>
            <person name="Orjeda G."/>
            <person name="Samain S."/>
            <person name="Cattolico L."/>
            <person name="Pelletier E."/>
            <person name="Couloux A."/>
            <person name="Segurens B."/>
            <person name="Wincker P."/>
            <person name="D'Hont A."/>
            <person name="Scarpelli C."/>
            <person name="Weissenbach J."/>
            <person name="Salanoubat M."/>
            <person name="Quetier F."/>
            <person name="Yu Y."/>
            <person name="Kim H.R."/>
            <person name="Rambo T."/>
            <person name="Currie J."/>
            <person name="Collura K."/>
            <person name="Luo M."/>
            <person name="Yang T."/>
            <person name="Ammiraju J.S.S."/>
            <person name="Engler F."/>
            <person name="Soderlund C."/>
            <person name="Wing R.A."/>
            <person name="Palmer L.E."/>
            <person name="de la Bastide M."/>
            <person name="Spiegel L."/>
            <person name="Nascimento L."/>
            <person name="Zutavern T."/>
            <person name="O'Shaughnessy A."/>
            <person name="Dike S."/>
            <person name="Dedhia N."/>
            <person name="Preston R."/>
            <person name="Balija V."/>
            <person name="McCombie W.R."/>
            <person name="Chow T."/>
            <person name="Chen H."/>
            <person name="Chung M."/>
            <person name="Chen C."/>
            <person name="Shaw J."/>
            <person name="Wu H."/>
            <person name="Hsiao K."/>
            <person name="Chao Y."/>
            <person name="Chu M."/>
            <person name="Cheng C."/>
            <person name="Hour A."/>
            <person name="Lee P."/>
            <person name="Lin S."/>
            <person name="Lin Y."/>
            <person name="Liou J."/>
            <person name="Liu S."/>
            <person name="Hsing Y."/>
            <person name="Raghuvanshi S."/>
            <person name="Mohanty A."/>
            <person name="Bharti A.K."/>
            <person name="Gaur A."/>
            <person name="Gupta V."/>
            <person name="Kumar D."/>
            <person name="Ravi V."/>
            <person name="Vij S."/>
            <person name="Kapur A."/>
            <person name="Khurana P."/>
            <person name="Khurana P."/>
            <person name="Khurana J.P."/>
            <person name="Tyagi A.K."/>
            <person name="Gaikwad K."/>
            <person name="Singh A."/>
            <person name="Dalal V."/>
            <person name="Srivastava S."/>
            <person name="Dixit A."/>
            <person name="Pal A.K."/>
            <person name="Ghazi I.A."/>
            <person name="Yadav M."/>
            <person name="Pandit A."/>
            <person name="Bhargava A."/>
            <person name="Sureshbabu K."/>
            <person name="Batra K."/>
            <person name="Sharma T.R."/>
            <person name="Mohapatra T."/>
            <person name="Singh N.K."/>
            <person name="Messing J."/>
            <person name="Nelson A.B."/>
            <person name="Fuks G."/>
            <person name="Kavchok S."/>
            <person name="Keizer G."/>
            <person name="Linton E."/>
            <person name="Llaca V."/>
            <person name="Song R."/>
            <person name="Tanyolac B."/>
            <person name="Young S."/>
            <person name="Ho-Il K."/>
            <person name="Hahn J.H."/>
            <person name="Sangsakoo G."/>
            <person name="Vanavichit A."/>
            <person name="de Mattos Luiz.A.T."/>
            <person name="Zimmer P.D."/>
            <person name="Malone G."/>
            <person name="Dellagostin O."/>
            <person name="de Oliveira A.C."/>
            <person name="Bevan M."/>
            <person name="Bancroft I."/>
            <person name="Minx P."/>
            <person name="Cordum H."/>
            <person name="Wilson R."/>
            <person name="Cheng Z."/>
            <person name="Jin W."/>
            <person name="Jiang J."/>
            <person name="Leong S.A."/>
            <person name="Iwama H."/>
            <person name="Gojobori T."/>
            <person name="Itoh T."/>
            <person name="Niimura Y."/>
            <person name="Fujii Y."/>
            <person name="Habara T."/>
            <person name="Sakai H."/>
            <person name="Sato Y."/>
            <person name="Wilson G."/>
            <person name="Kumar K."/>
            <person name="McCouch S."/>
            <person name="Juretic N."/>
            <person name="Hoen D."/>
            <person name="Wright S."/>
            <person name="Bruskiewich R."/>
            <person name="Bureau T."/>
            <person name="Miyao A."/>
            <person name="Hirochika H."/>
            <person name="Nishikawa T."/>
            <person name="Kadowaki K."/>
            <person name="Sugiura M."/>
            <person name="Burr B."/>
            <person name="Sasaki T."/>
        </authorList>
    </citation>
    <scope>NUCLEOTIDE SEQUENCE [LARGE SCALE GENOMIC DNA]</scope>
    <source>
        <strain evidence="3">cv. Nipponbare</strain>
    </source>
</reference>
<dbReference type="EMBL" id="AC092387">
    <property type="protein sequence ID" value="AAL82667.1"/>
    <property type="molecule type" value="Genomic_DNA"/>
</dbReference>
<protein>
    <submittedName>
        <fullName evidence="2">Uncharacterized protein</fullName>
    </submittedName>
</protein>
<name>Q7G7E0_ORYSJ</name>
<evidence type="ECO:0000313" key="3">
    <source>
        <dbReference type="Proteomes" id="UP000000763"/>
    </source>
</evidence>
<dbReference type="Proteomes" id="UP000000763">
    <property type="component" value="Chromosome 10"/>
</dbReference>
<evidence type="ECO:0000313" key="1">
    <source>
        <dbReference type="EMBL" id="AAL82667.1"/>
    </source>
</evidence>
<sequence length="37" mass="3856">MAGNGFAHSMAAGDQSEAMIALFGNITSILMEVILFP</sequence>
<gene>
    <name evidence="1" type="ORF">OJ1004_F02.18</name>
    <name evidence="2" type="ORF">OSJNBa0014J14.11</name>
</gene>
<reference evidence="1" key="3">
    <citation type="submission" date="2005-04" db="EMBL/GenBank/DDBJ databases">
        <authorList>
            <person name="Buell R."/>
        </authorList>
    </citation>
    <scope>NUCLEOTIDE SEQUENCE</scope>
</reference>
<organism evidence="2 3">
    <name type="scientific">Oryza sativa subsp. japonica</name>
    <name type="common">Rice</name>
    <dbReference type="NCBI Taxonomy" id="39947"/>
    <lineage>
        <taxon>Eukaryota</taxon>
        <taxon>Viridiplantae</taxon>
        <taxon>Streptophyta</taxon>
        <taxon>Embryophyta</taxon>
        <taxon>Tracheophyta</taxon>
        <taxon>Spermatophyta</taxon>
        <taxon>Magnoliopsida</taxon>
        <taxon>Liliopsida</taxon>
        <taxon>Poales</taxon>
        <taxon>Poaceae</taxon>
        <taxon>BOP clade</taxon>
        <taxon>Oryzoideae</taxon>
        <taxon>Oryzeae</taxon>
        <taxon>Oryzinae</taxon>
        <taxon>Oryza</taxon>
        <taxon>Oryza sativa</taxon>
    </lineage>
</organism>
<reference evidence="1" key="4">
    <citation type="submission" date="2006-11" db="EMBL/GenBank/DDBJ databases">
        <title>.</title>
        <authorList>
            <person name="Buell C."/>
            <person name="Yuan Q."/>
            <person name="Ouyang S."/>
            <person name="Liu J."/>
            <person name="Wang A."/>
            <person name="Maiti R."/>
            <person name="Lin H."/>
            <person name="Zhu W."/>
            <person name="Hamilton J."/>
            <person name="Jones K."/>
            <person name="Tallon L."/>
            <person name="Feldblyum T."/>
            <person name="Tsitrin T."/>
            <person name="Bera J."/>
            <person name="Kim M."/>
            <person name="Jin S."/>
            <person name="Fadrosh D."/>
            <person name="Vuong H."/>
            <person name="Overton II L."/>
            <person name="Reardon M."/>
            <person name="Weaver B."/>
            <person name="Johri S."/>
            <person name="Lewis M."/>
            <person name="Utterback T."/>
            <person name="Van Aken S."/>
            <person name="Wortman J."/>
            <person name="Haas B."/>
            <person name="Koo H."/>
            <person name="Zismann V."/>
            <person name="Hsiao J."/>
            <person name="Iobst S."/>
            <person name="de Vazeilles A."/>
            <person name="White O."/>
            <person name="Salzberg S."/>
            <person name="Fraser C."/>
        </authorList>
    </citation>
    <scope>NUCLEOTIDE SEQUENCE</scope>
</reference>
<reference evidence="3" key="5">
    <citation type="journal article" date="2008" name="Nucleic Acids Res.">
        <title>The rice annotation project database (RAP-DB): 2008 update.</title>
        <authorList>
            <consortium name="The rice annotation project (RAP)"/>
        </authorList>
    </citation>
    <scope>GENOME REANNOTATION</scope>
    <source>
        <strain evidence="3">cv. Nipponbare</strain>
    </source>
</reference>
<evidence type="ECO:0000313" key="2">
    <source>
        <dbReference type="EMBL" id="AAM18151.1"/>
    </source>
</evidence>
<dbReference type="AlphaFoldDB" id="Q7G7E0"/>
<reference evidence="2" key="1">
    <citation type="submission" date="2002-04" db="EMBL/GenBank/DDBJ databases">
        <title>Rice Genomic Sequence.</title>
        <authorList>
            <person name="Wing R.A."/>
            <person name="Yu Y."/>
            <person name="Soderlund C."/>
            <person name="Chen M."/>
            <person name="Kim H.-R."/>
            <person name="Rambo T."/>
            <person name="Saski C."/>
            <person name="Henry D."/>
            <person name="Oates R."/>
            <person name="Simmons J."/>
        </authorList>
    </citation>
    <scope>NUCLEOTIDE SEQUENCE</scope>
</reference>